<dbReference type="Proteomes" id="UP001164459">
    <property type="component" value="Chromosome"/>
</dbReference>
<name>A0ABY7H6F6_9BACT</name>
<protein>
    <recommendedName>
        <fullName evidence="3">Lipoprotein</fullName>
    </recommendedName>
</protein>
<keyword evidence="2" id="KW-1185">Reference proteome</keyword>
<evidence type="ECO:0000313" key="2">
    <source>
        <dbReference type="Proteomes" id="UP001164459"/>
    </source>
</evidence>
<dbReference type="EMBL" id="CP114040">
    <property type="protein sequence ID" value="WAS94728.1"/>
    <property type="molecule type" value="Genomic_DNA"/>
</dbReference>
<sequence>MQHRTRIPALALLGLHFTSCTDGDDKPDPIVGEWGAVQVEGEKLPDVYSDGPNMIVTGLRMIIEDDLAGDFAYYGVIDYDDYEYRSSFGSELVVDDSAAPKYRIEVQQNPLGGDVDYSDSAGADIGSDGYDTYGYLGDGDGRSPSDELAAPRRPIAAPAELVLTCTLDQDVLTCTSDVEDLTSLVFKRKVPVEPAEG</sequence>
<evidence type="ECO:0008006" key="3">
    <source>
        <dbReference type="Google" id="ProtNLM"/>
    </source>
</evidence>
<organism evidence="1 2">
    <name type="scientific">Nannocystis punicea</name>
    <dbReference type="NCBI Taxonomy" id="2995304"/>
    <lineage>
        <taxon>Bacteria</taxon>
        <taxon>Pseudomonadati</taxon>
        <taxon>Myxococcota</taxon>
        <taxon>Polyangia</taxon>
        <taxon>Nannocystales</taxon>
        <taxon>Nannocystaceae</taxon>
        <taxon>Nannocystis</taxon>
    </lineage>
</organism>
<reference evidence="1" key="1">
    <citation type="submission" date="2022-11" db="EMBL/GenBank/DDBJ databases">
        <title>Minimal conservation of predation-associated metabolite biosynthetic gene clusters underscores biosynthetic potential of Myxococcota including descriptions for ten novel species: Archangium lansinium sp. nov., Myxococcus landrumus sp. nov., Nannocystis bai.</title>
        <authorList>
            <person name="Ahearne A."/>
            <person name="Stevens C."/>
            <person name="Dowd S."/>
        </authorList>
    </citation>
    <scope>NUCLEOTIDE SEQUENCE</scope>
    <source>
        <strain evidence="1">Fl3</strain>
    </source>
</reference>
<gene>
    <name evidence="1" type="ORF">O0S08_01090</name>
</gene>
<evidence type="ECO:0000313" key="1">
    <source>
        <dbReference type="EMBL" id="WAS94728.1"/>
    </source>
</evidence>
<accession>A0ABY7H6F6</accession>
<dbReference type="RefSeq" id="WP_269037063.1">
    <property type="nucleotide sequence ID" value="NZ_CP114040.1"/>
</dbReference>
<proteinExistence type="predicted"/>